<evidence type="ECO:0000313" key="1">
    <source>
        <dbReference type="EMBL" id="KAH7991722.1"/>
    </source>
</evidence>
<name>A0ACB8EGI6_9SAUR</name>
<evidence type="ECO:0000313" key="2">
    <source>
        <dbReference type="Proteomes" id="UP000827872"/>
    </source>
</evidence>
<comment type="caution">
    <text evidence="1">The sequence shown here is derived from an EMBL/GenBank/DDBJ whole genome shotgun (WGS) entry which is preliminary data.</text>
</comment>
<dbReference type="EMBL" id="CM037616">
    <property type="protein sequence ID" value="KAH7991722.1"/>
    <property type="molecule type" value="Genomic_DNA"/>
</dbReference>
<keyword evidence="2" id="KW-1185">Reference proteome</keyword>
<proteinExistence type="predicted"/>
<dbReference type="Proteomes" id="UP000827872">
    <property type="component" value="Linkage Group LG03"/>
</dbReference>
<accession>A0ACB8EGI6</accession>
<sequence>MEMDTSKDATNQPPTVDKGNKELQSKLIAVDSEGFSNVDEDLSPEEAECLEYLLQTINTVEGELSQEDEGAEDQYNSSVCDHMQESTSRKAAPSQPVSKAKMIKSFSEASIDLGLRRRPDPHCPEAKRSPAPISPLRKFDTILKSGVNVQELRSHFLLQLDSSAEVKDARKAAVRTIKQSQLFSGQQKSPRDEALRKLGLLQRNASFPHANGPPPAILSSQHAQRPLTEVLNSEATLSAVNTSGEPVDRQIGPTAQEKSASSLRS</sequence>
<gene>
    <name evidence="1" type="ORF">K3G42_009512</name>
</gene>
<protein>
    <submittedName>
        <fullName evidence="1">Uncharacterized protein</fullName>
    </submittedName>
</protein>
<organism evidence="1 2">
    <name type="scientific">Sphaerodactylus townsendi</name>
    <dbReference type="NCBI Taxonomy" id="933632"/>
    <lineage>
        <taxon>Eukaryota</taxon>
        <taxon>Metazoa</taxon>
        <taxon>Chordata</taxon>
        <taxon>Craniata</taxon>
        <taxon>Vertebrata</taxon>
        <taxon>Euteleostomi</taxon>
        <taxon>Lepidosauria</taxon>
        <taxon>Squamata</taxon>
        <taxon>Bifurcata</taxon>
        <taxon>Gekkota</taxon>
        <taxon>Sphaerodactylidae</taxon>
        <taxon>Sphaerodactylus</taxon>
    </lineage>
</organism>
<reference evidence="1" key="1">
    <citation type="submission" date="2021-08" db="EMBL/GenBank/DDBJ databases">
        <title>The first chromosome-level gecko genome reveals the dynamic sex chromosomes of Neotropical dwarf geckos (Sphaerodactylidae: Sphaerodactylus).</title>
        <authorList>
            <person name="Pinto B.J."/>
            <person name="Keating S.E."/>
            <person name="Gamble T."/>
        </authorList>
    </citation>
    <scope>NUCLEOTIDE SEQUENCE</scope>
    <source>
        <strain evidence="1">TG3544</strain>
    </source>
</reference>